<reference evidence="2" key="1">
    <citation type="submission" date="2020-02" db="EMBL/GenBank/DDBJ databases">
        <authorList>
            <person name="Meier V. D."/>
        </authorList>
    </citation>
    <scope>NUCLEOTIDE SEQUENCE</scope>
    <source>
        <strain evidence="2">AVDCRST_MAG40</strain>
    </source>
</reference>
<sequence>VRRVVGGGRAAAPTRAPEAPGRAPPPVGPGRVERDPLRAADRHRLGAAAARVGLGLGHDLLAPASRLA</sequence>
<dbReference type="AlphaFoldDB" id="A0A6J4L1I8"/>
<gene>
    <name evidence="2" type="ORF">AVDCRST_MAG40-1480</name>
</gene>
<feature type="non-terminal residue" evidence="2">
    <location>
        <position position="68"/>
    </location>
</feature>
<proteinExistence type="predicted"/>
<feature type="non-terminal residue" evidence="2">
    <location>
        <position position="1"/>
    </location>
</feature>
<evidence type="ECO:0000313" key="2">
    <source>
        <dbReference type="EMBL" id="CAA9321334.1"/>
    </source>
</evidence>
<feature type="compositionally biased region" description="Low complexity" evidence="1">
    <location>
        <begin position="10"/>
        <end position="21"/>
    </location>
</feature>
<accession>A0A6J4L1I8</accession>
<organism evidence="2">
    <name type="scientific">uncultured Gemmatimonadaceae bacterium</name>
    <dbReference type="NCBI Taxonomy" id="246130"/>
    <lineage>
        <taxon>Bacteria</taxon>
        <taxon>Pseudomonadati</taxon>
        <taxon>Gemmatimonadota</taxon>
        <taxon>Gemmatimonadia</taxon>
        <taxon>Gemmatimonadales</taxon>
        <taxon>Gemmatimonadaceae</taxon>
        <taxon>environmental samples</taxon>
    </lineage>
</organism>
<protein>
    <submittedName>
        <fullName evidence="2">Uncharacterized protein</fullName>
    </submittedName>
</protein>
<dbReference type="EMBL" id="CADCTX010000467">
    <property type="protein sequence ID" value="CAA9321334.1"/>
    <property type="molecule type" value="Genomic_DNA"/>
</dbReference>
<name>A0A6J4L1I8_9BACT</name>
<feature type="region of interest" description="Disordered" evidence="1">
    <location>
        <begin position="1"/>
        <end position="34"/>
    </location>
</feature>
<evidence type="ECO:0000256" key="1">
    <source>
        <dbReference type="SAM" id="MobiDB-lite"/>
    </source>
</evidence>